<dbReference type="Gene3D" id="3.90.550.10">
    <property type="entry name" value="Spore Coat Polysaccharide Biosynthesis Protein SpsA, Chain A"/>
    <property type="match status" value="1"/>
</dbReference>
<evidence type="ECO:0000313" key="8">
    <source>
        <dbReference type="Proteomes" id="UP000198634"/>
    </source>
</evidence>
<dbReference type="OrthoDB" id="9797391at2"/>
<keyword evidence="2" id="KW-1003">Cell membrane</keyword>
<dbReference type="GO" id="GO:0005886">
    <property type="term" value="C:plasma membrane"/>
    <property type="evidence" value="ECO:0007669"/>
    <property type="project" value="UniProtKB-SubCell"/>
</dbReference>
<evidence type="ECO:0000259" key="6">
    <source>
        <dbReference type="Pfam" id="PF00535"/>
    </source>
</evidence>
<dbReference type="EMBL" id="FOEP01000003">
    <property type="protein sequence ID" value="SEP95252.1"/>
    <property type="molecule type" value="Genomic_DNA"/>
</dbReference>
<name>A0A1H9C283_9RHOB</name>
<feature type="domain" description="Glycosyltransferase 2-like" evidence="6">
    <location>
        <begin position="3"/>
        <end position="122"/>
    </location>
</feature>
<dbReference type="InterPro" id="IPR029044">
    <property type="entry name" value="Nucleotide-diphossugar_trans"/>
</dbReference>
<keyword evidence="5" id="KW-0472">Membrane</keyword>
<dbReference type="PANTHER" id="PTHR43646:SF2">
    <property type="entry name" value="GLYCOSYLTRANSFERASE 2-LIKE DOMAIN-CONTAINING PROTEIN"/>
    <property type="match status" value="1"/>
</dbReference>
<organism evidence="7 8">
    <name type="scientific">Thalassovita taeanensis</name>
    <dbReference type="NCBI Taxonomy" id="657014"/>
    <lineage>
        <taxon>Bacteria</taxon>
        <taxon>Pseudomonadati</taxon>
        <taxon>Pseudomonadota</taxon>
        <taxon>Alphaproteobacteria</taxon>
        <taxon>Rhodobacterales</taxon>
        <taxon>Roseobacteraceae</taxon>
        <taxon>Thalassovita</taxon>
    </lineage>
</organism>
<protein>
    <submittedName>
        <fullName evidence="7">Glycosyltransferase involved in cell wall bisynthesis</fullName>
    </submittedName>
</protein>
<dbReference type="GO" id="GO:0016757">
    <property type="term" value="F:glycosyltransferase activity"/>
    <property type="evidence" value="ECO:0007669"/>
    <property type="project" value="UniProtKB-KW"/>
</dbReference>
<sequence length="274" mass="29357">MISVIIPASNEAALIGPCLSSILASDPPAGGAEILVIANGCTDATADRARSFADQAQARGWPLHVIELQQGGKLNALNTGDAAATGDIRAYLDADVTLSPPLLAQIAQALAAPGPLYASGQVNIPRPASAVSRAYAAFYRNVPFLRHGVPGCGLFAVNAEGRAKWSAFPDIISDDTYVRLLFTPAQRIGVPARYDWPIVEGFANLVRVRQRQNIGVAEVARRYPDLMRNDDKPRFSPGQVLRLALRHPIGFAVYGAVTLAVRRARPDQGWTRGR</sequence>
<keyword evidence="8" id="KW-1185">Reference proteome</keyword>
<dbReference type="InterPro" id="IPR001173">
    <property type="entry name" value="Glyco_trans_2-like"/>
</dbReference>
<gene>
    <name evidence="7" type="ORF">SAMN04488092_10397</name>
</gene>
<dbReference type="PANTHER" id="PTHR43646">
    <property type="entry name" value="GLYCOSYLTRANSFERASE"/>
    <property type="match status" value="1"/>
</dbReference>
<dbReference type="Pfam" id="PF00535">
    <property type="entry name" value="Glycos_transf_2"/>
    <property type="match status" value="1"/>
</dbReference>
<accession>A0A1H9C283</accession>
<proteinExistence type="predicted"/>
<comment type="subcellular location">
    <subcellularLocation>
        <location evidence="1">Cell membrane</location>
    </subcellularLocation>
</comment>
<dbReference type="Proteomes" id="UP000198634">
    <property type="component" value="Unassembled WGS sequence"/>
</dbReference>
<evidence type="ECO:0000256" key="1">
    <source>
        <dbReference type="ARBA" id="ARBA00004236"/>
    </source>
</evidence>
<dbReference type="STRING" id="657014.SAMN04488092_10397"/>
<reference evidence="7 8" key="1">
    <citation type="submission" date="2016-10" db="EMBL/GenBank/DDBJ databases">
        <authorList>
            <person name="de Groot N.N."/>
        </authorList>
    </citation>
    <scope>NUCLEOTIDE SEQUENCE [LARGE SCALE GENOMIC DNA]</scope>
    <source>
        <strain evidence="7 8">DSM 22007</strain>
    </source>
</reference>
<dbReference type="RefSeq" id="WP_090268823.1">
    <property type="nucleotide sequence ID" value="NZ_FOEP01000003.1"/>
</dbReference>
<evidence type="ECO:0000256" key="4">
    <source>
        <dbReference type="ARBA" id="ARBA00022679"/>
    </source>
</evidence>
<dbReference type="SUPFAM" id="SSF53448">
    <property type="entry name" value="Nucleotide-diphospho-sugar transferases"/>
    <property type="match status" value="1"/>
</dbReference>
<keyword evidence="4 7" id="KW-0808">Transferase</keyword>
<dbReference type="AlphaFoldDB" id="A0A1H9C283"/>
<evidence type="ECO:0000256" key="5">
    <source>
        <dbReference type="ARBA" id="ARBA00023136"/>
    </source>
</evidence>
<evidence type="ECO:0000256" key="3">
    <source>
        <dbReference type="ARBA" id="ARBA00022676"/>
    </source>
</evidence>
<keyword evidence="3" id="KW-0328">Glycosyltransferase</keyword>
<evidence type="ECO:0000313" key="7">
    <source>
        <dbReference type="EMBL" id="SEP95252.1"/>
    </source>
</evidence>
<evidence type="ECO:0000256" key="2">
    <source>
        <dbReference type="ARBA" id="ARBA00022475"/>
    </source>
</evidence>